<evidence type="ECO:0000256" key="1">
    <source>
        <dbReference type="ARBA" id="ARBA00022614"/>
    </source>
</evidence>
<dbReference type="Pfam" id="PF13855">
    <property type="entry name" value="LRR_8"/>
    <property type="match status" value="1"/>
</dbReference>
<feature type="region of interest" description="Disordered" evidence="3">
    <location>
        <begin position="483"/>
        <end position="766"/>
    </location>
</feature>
<feature type="region of interest" description="Disordered" evidence="3">
    <location>
        <begin position="857"/>
        <end position="961"/>
    </location>
</feature>
<feature type="compositionally biased region" description="Polar residues" evidence="3">
    <location>
        <begin position="108"/>
        <end position="121"/>
    </location>
</feature>
<feature type="compositionally biased region" description="Pro residues" evidence="3">
    <location>
        <begin position="177"/>
        <end position="186"/>
    </location>
</feature>
<feature type="region of interest" description="Disordered" evidence="3">
    <location>
        <begin position="1163"/>
        <end position="1188"/>
    </location>
</feature>
<feature type="compositionally biased region" description="Basic and acidic residues" evidence="3">
    <location>
        <begin position="189"/>
        <end position="201"/>
    </location>
</feature>
<dbReference type="InterPro" id="IPR032675">
    <property type="entry name" value="LRR_dom_sf"/>
</dbReference>
<feature type="region of interest" description="Disordered" evidence="3">
    <location>
        <begin position="16"/>
        <end position="73"/>
    </location>
</feature>
<organism evidence="4 5">
    <name type="scientific">Apodospora peruviana</name>
    <dbReference type="NCBI Taxonomy" id="516989"/>
    <lineage>
        <taxon>Eukaryota</taxon>
        <taxon>Fungi</taxon>
        <taxon>Dikarya</taxon>
        <taxon>Ascomycota</taxon>
        <taxon>Pezizomycotina</taxon>
        <taxon>Sordariomycetes</taxon>
        <taxon>Sordariomycetidae</taxon>
        <taxon>Sordariales</taxon>
        <taxon>Lasiosphaeriaceae</taxon>
        <taxon>Apodospora</taxon>
    </lineage>
</organism>
<comment type="caution">
    <text evidence="4">The sequence shown here is derived from an EMBL/GenBank/DDBJ whole genome shotgun (WGS) entry which is preliminary data.</text>
</comment>
<dbReference type="PANTHER" id="PTHR47566:SF1">
    <property type="entry name" value="PROTEIN NUD1"/>
    <property type="match status" value="1"/>
</dbReference>
<sequence length="1884" mass="207902">MEHAWLDSLSEDWVSQPGSDASFGGAGPATAPSRDATDAKSLHTDPKTGGSRIPRLNQGAKKPQTVAVDNSSRILSERSVNEIFVSGSHRPLSKLSQEIKVHERGRNASRSLSESTASGGSVVVYSTVNHKSLSASPVKRRKETPEWKRRLVYGDLSYGEQRDLFTSRGTGLENIFKPPPAAPDPPTTRGDESSEGERISQHEVTLPSSPPTYPWDPPTVEIHVDDSVQDRSEMPERRAPTSMRYRLNDDSTDGSRESDQSLQENSYSQGESVEESALSLPREHAPGDGSRKPSSQSVVRNEDFSPILLERRLASNGETGYGPADLPPHELRKRLEKLRRNQMLIATDVSVSAVDGPAGTNGENTRDFERLGGFVNTRRGGRSDDGSFRHHMLSSALNDTSELHPEESLQASTPKRFPSVRVENWDVTDQFPTESPDYPRVPDPSPDKKAARVQGTSGSPLKLFQPYDTFTNKTLLRRLSQFQGQTTDETPSLIRPTGEPSVLSQDDGDQSYMAPPRSPTRREHGQERNISQFGVGELDGYEFNDEFSFESNGDSRLDADKENCGPEGDSMDLPRAPIFDISHDSSPPESDGLVVRRSRQKPMPSLPSRRSGRTEGAGTRSEPQASFPNDTDLLCTPQRRDTTSEIKRPRTSPSKGPTPKRRRTLHKSDVGYESMEQSQAIDSVQFSHQKMQSALGRKHIEARHDDEQELTGLGMLAPRELLRPRTPTPSQRSSVQRERPPLAEIEHAPLPPGSVRNSERKPSIRTDDFINEANKIMAMIRSKAGLASGLASLEESDAEAMQQPSPDLESSYQSTEEPFSRPPSREGRAPVARMSARQEDPDIVERLKMYEEASDMGDIIGSSMRSTAISQGALRSAREGSGEDRNRSGSNNTWPSSLEDGDVISDPPNIRLSRNPDHVDDLHDGIPSHASSGSSGQSTGRSFPTGSSRGSETRKTIAPESVEHLIPDKVGNMVLDRQRNIWIRKKSAGGSGKSRSNFLPSEASEDDPFADIPDLSVDETLELRNLMITRAENAAKLTEQNAAGSPQHTDMTITRRPTLIRPPVSSPTRREDTFQDDSEDLATPRQIDDGPVEHEIGIHEGRVSSTKRRNLTISFSSPVASIIHDMPEDCDGSVEEQSVLEQSVGDISRESIKRGRRTISIQTTKVKNSSRSRSKSQGPARRLSVRGHTVLARPISRIDEREEESTFDKLRNQQQAANMELSVVADNSSILSQDANGAQQTSLSFVVSTPAQRRGCPADDADAAPIISQYVGTFSLSPLSEFTVHHEEESLPLEASYVVGNHHLVTGDHSRRVMSMNTRELVETLADIEPFEPDWDDLRELQFRNRRLGSLHALDEFCTHLESLDASNNDIRNLSGIPSSVRQLKMTNNQLSSLTDWGHLMNLQYIDISNNGLASLAAFKNLVHLRSLRVDNNQLTSLDGIKFHDGLQTLRVRGNLIQDLDFDGSRLHRLTELDLRNNRIEHVSGLEQLPSLSSLNLEGNQLETFAVDSESPLVSLRYLRLDDNKISTLDIKLLPHLRLLHADRNRLTQISGFSRARRVDSLSLREQQGDLPLGLTHLLSRAYEVRKLYLSGNYFGGGNGDSTFAPSVDFLNLQLLELANCGLQTLPENMGFMMPNLRVLNLNLNALTDLSPLGGIPRLKRVFVSGNRLSDCAALVGTLSQFGHLTTVDVRDNPVTMGFYAPLSLTSSQGRGLIRRQSGKGDNDAEAQDDDEEQQKKTLKEAADSPFTLADQDAERDVTYCKRLDMETRMRRRVYEQMFCGACRRLKKLDGLEISGGEVAALRDGVWLALAERGYVVKANGSRVDVESCSVVAATVSGSSGDTVVGTEGDEDHVDDVEGEGVKGTEDVYVDVSERWGVEDSFGG</sequence>
<dbReference type="SMART" id="SM00365">
    <property type="entry name" value="LRR_SD22"/>
    <property type="match status" value="4"/>
</dbReference>
<feature type="region of interest" description="Disordered" evidence="3">
    <location>
        <begin position="986"/>
        <end position="1011"/>
    </location>
</feature>
<feature type="compositionally biased region" description="Acidic residues" evidence="3">
    <location>
        <begin position="1724"/>
        <end position="1733"/>
    </location>
</feature>
<protein>
    <submittedName>
        <fullName evidence="4">Uncharacterized protein</fullName>
    </submittedName>
</protein>
<evidence type="ECO:0000256" key="2">
    <source>
        <dbReference type="ARBA" id="ARBA00022737"/>
    </source>
</evidence>
<dbReference type="InterPro" id="IPR052574">
    <property type="entry name" value="CDIRP"/>
</dbReference>
<feature type="compositionally biased region" description="Basic and acidic residues" evidence="3">
    <location>
        <begin position="246"/>
        <end position="259"/>
    </location>
</feature>
<dbReference type="InterPro" id="IPR025875">
    <property type="entry name" value="Leu-rich_rpt_4"/>
</dbReference>
<feature type="compositionally biased region" description="Acidic residues" evidence="3">
    <location>
        <begin position="539"/>
        <end position="548"/>
    </location>
</feature>
<evidence type="ECO:0000313" key="4">
    <source>
        <dbReference type="EMBL" id="KAK3314766.1"/>
    </source>
</evidence>
<feature type="compositionally biased region" description="Basic and acidic residues" evidence="3">
    <location>
        <begin position="638"/>
        <end position="648"/>
    </location>
</feature>
<dbReference type="SMART" id="SM00364">
    <property type="entry name" value="LRR_BAC"/>
    <property type="match status" value="7"/>
</dbReference>
<feature type="region of interest" description="Disordered" evidence="3">
    <location>
        <begin position="399"/>
        <end position="465"/>
    </location>
</feature>
<feature type="compositionally biased region" description="Basic and acidic residues" evidence="3">
    <location>
        <begin position="553"/>
        <end position="564"/>
    </location>
</feature>
<keyword evidence="5" id="KW-1185">Reference proteome</keyword>
<dbReference type="GO" id="GO:0031028">
    <property type="term" value="P:septation initiation signaling"/>
    <property type="evidence" value="ECO:0007669"/>
    <property type="project" value="TreeGrafter"/>
</dbReference>
<dbReference type="EMBL" id="JAUEDM010000006">
    <property type="protein sequence ID" value="KAK3314766.1"/>
    <property type="molecule type" value="Genomic_DNA"/>
</dbReference>
<feature type="region of interest" description="Disordered" evidence="3">
    <location>
        <begin position="94"/>
        <end position="121"/>
    </location>
</feature>
<feature type="compositionally biased region" description="Basic and acidic residues" evidence="3">
    <location>
        <begin position="97"/>
        <end position="106"/>
    </location>
</feature>
<dbReference type="InterPro" id="IPR003591">
    <property type="entry name" value="Leu-rich_rpt_typical-subtyp"/>
</dbReference>
<feature type="compositionally biased region" description="Basic and acidic residues" evidence="3">
    <location>
        <begin position="35"/>
        <end position="46"/>
    </location>
</feature>
<dbReference type="GO" id="GO:1902412">
    <property type="term" value="P:regulation of mitotic cytokinesis"/>
    <property type="evidence" value="ECO:0007669"/>
    <property type="project" value="TreeGrafter"/>
</dbReference>
<feature type="region of interest" description="Disordered" evidence="3">
    <location>
        <begin position="1059"/>
        <end position="1089"/>
    </location>
</feature>
<feature type="compositionally biased region" description="Basic and acidic residues" evidence="3">
    <location>
        <begin position="876"/>
        <end position="887"/>
    </location>
</feature>
<proteinExistence type="predicted"/>
<evidence type="ECO:0000256" key="3">
    <source>
        <dbReference type="SAM" id="MobiDB-lite"/>
    </source>
</evidence>
<feature type="compositionally biased region" description="Basic and acidic residues" evidence="3">
    <location>
        <begin position="735"/>
        <end position="747"/>
    </location>
</feature>
<keyword evidence="1" id="KW-0433">Leucine-rich repeat</keyword>
<dbReference type="PROSITE" id="PS51450">
    <property type="entry name" value="LRR"/>
    <property type="match status" value="5"/>
</dbReference>
<gene>
    <name evidence="4" type="ORF">B0H66DRAFT_321592</name>
</gene>
<dbReference type="SMART" id="SM00369">
    <property type="entry name" value="LRR_TYP"/>
    <property type="match status" value="8"/>
</dbReference>
<dbReference type="Pfam" id="PF12799">
    <property type="entry name" value="LRR_4"/>
    <property type="match status" value="2"/>
</dbReference>
<dbReference type="GO" id="GO:0035591">
    <property type="term" value="F:signaling adaptor activity"/>
    <property type="evidence" value="ECO:0007669"/>
    <property type="project" value="TreeGrafter"/>
</dbReference>
<keyword evidence="2" id="KW-0677">Repeat</keyword>
<feature type="region of interest" description="Disordered" evidence="3">
    <location>
        <begin position="794"/>
        <end position="843"/>
    </location>
</feature>
<feature type="compositionally biased region" description="Basic and acidic residues" evidence="3">
    <location>
        <begin position="951"/>
        <end position="961"/>
    </location>
</feature>
<dbReference type="PANTHER" id="PTHR47566">
    <property type="match status" value="1"/>
</dbReference>
<feature type="compositionally biased region" description="Low complexity" evidence="3">
    <location>
        <begin position="927"/>
        <end position="942"/>
    </location>
</feature>
<feature type="compositionally biased region" description="Basic and acidic residues" evidence="3">
    <location>
        <begin position="757"/>
        <end position="766"/>
    </location>
</feature>
<feature type="compositionally biased region" description="Basic and acidic residues" evidence="3">
    <location>
        <begin position="1734"/>
        <end position="1743"/>
    </location>
</feature>
<accession>A0AAE0HZF6</accession>
<dbReference type="Gene3D" id="3.80.10.10">
    <property type="entry name" value="Ribonuclease Inhibitor"/>
    <property type="match status" value="2"/>
</dbReference>
<name>A0AAE0HZF6_9PEZI</name>
<feature type="region of interest" description="Disordered" evidence="3">
    <location>
        <begin position="164"/>
        <end position="300"/>
    </location>
</feature>
<dbReference type="GO" id="GO:0061499">
    <property type="term" value="C:outer plaque of mitotic spindle pole body"/>
    <property type="evidence" value="ECO:0007669"/>
    <property type="project" value="TreeGrafter"/>
</dbReference>
<feature type="compositionally biased region" description="Basic and acidic residues" evidence="3">
    <location>
        <begin position="281"/>
        <end position="291"/>
    </location>
</feature>
<reference evidence="4" key="1">
    <citation type="journal article" date="2023" name="Mol. Phylogenet. Evol.">
        <title>Genome-scale phylogeny and comparative genomics of the fungal order Sordariales.</title>
        <authorList>
            <person name="Hensen N."/>
            <person name="Bonometti L."/>
            <person name="Westerberg I."/>
            <person name="Brannstrom I.O."/>
            <person name="Guillou S."/>
            <person name="Cros-Aarteil S."/>
            <person name="Calhoun S."/>
            <person name="Haridas S."/>
            <person name="Kuo A."/>
            <person name="Mondo S."/>
            <person name="Pangilinan J."/>
            <person name="Riley R."/>
            <person name="LaButti K."/>
            <person name="Andreopoulos B."/>
            <person name="Lipzen A."/>
            <person name="Chen C."/>
            <person name="Yan M."/>
            <person name="Daum C."/>
            <person name="Ng V."/>
            <person name="Clum A."/>
            <person name="Steindorff A."/>
            <person name="Ohm R.A."/>
            <person name="Martin F."/>
            <person name="Silar P."/>
            <person name="Natvig D.O."/>
            <person name="Lalanne C."/>
            <person name="Gautier V."/>
            <person name="Ament-Velasquez S.L."/>
            <person name="Kruys A."/>
            <person name="Hutchinson M.I."/>
            <person name="Powell A.J."/>
            <person name="Barry K."/>
            <person name="Miller A.N."/>
            <person name="Grigoriev I.V."/>
            <person name="Debuchy R."/>
            <person name="Gladieux P."/>
            <person name="Hiltunen Thoren M."/>
            <person name="Johannesson H."/>
        </authorList>
    </citation>
    <scope>NUCLEOTIDE SEQUENCE</scope>
    <source>
        <strain evidence="4">CBS 118394</strain>
    </source>
</reference>
<feature type="compositionally biased region" description="Basic and acidic residues" evidence="3">
    <location>
        <begin position="222"/>
        <end position="239"/>
    </location>
</feature>
<feature type="compositionally biased region" description="Polar residues" evidence="3">
    <location>
        <begin position="260"/>
        <end position="271"/>
    </location>
</feature>
<feature type="compositionally biased region" description="Pro residues" evidence="3">
    <location>
        <begin position="208"/>
        <end position="217"/>
    </location>
</feature>
<feature type="compositionally biased region" description="Basic and acidic residues" evidence="3">
    <location>
        <begin position="914"/>
        <end position="926"/>
    </location>
</feature>
<evidence type="ECO:0000313" key="5">
    <source>
        <dbReference type="Proteomes" id="UP001283341"/>
    </source>
</evidence>
<feature type="compositionally biased region" description="Polar residues" evidence="3">
    <location>
        <begin position="802"/>
        <end position="817"/>
    </location>
</feature>
<dbReference type="InterPro" id="IPR001611">
    <property type="entry name" value="Leu-rich_rpt"/>
</dbReference>
<reference evidence="4" key="2">
    <citation type="submission" date="2023-06" db="EMBL/GenBank/DDBJ databases">
        <authorList>
            <consortium name="Lawrence Berkeley National Laboratory"/>
            <person name="Haridas S."/>
            <person name="Hensen N."/>
            <person name="Bonometti L."/>
            <person name="Westerberg I."/>
            <person name="Brannstrom I.O."/>
            <person name="Guillou S."/>
            <person name="Cros-Aarteil S."/>
            <person name="Calhoun S."/>
            <person name="Kuo A."/>
            <person name="Mondo S."/>
            <person name="Pangilinan J."/>
            <person name="Riley R."/>
            <person name="Labutti K."/>
            <person name="Andreopoulos B."/>
            <person name="Lipzen A."/>
            <person name="Chen C."/>
            <person name="Yanf M."/>
            <person name="Daum C."/>
            <person name="Ng V."/>
            <person name="Clum A."/>
            <person name="Steindorff A."/>
            <person name="Ohm R."/>
            <person name="Martin F."/>
            <person name="Silar P."/>
            <person name="Natvig D."/>
            <person name="Lalanne C."/>
            <person name="Gautier V."/>
            <person name="Ament-Velasquez S.L."/>
            <person name="Kruys A."/>
            <person name="Hutchinson M.I."/>
            <person name="Powell A.J."/>
            <person name="Barry K."/>
            <person name="Miller A.N."/>
            <person name="Grigoriev I.V."/>
            <person name="Debuchy R."/>
            <person name="Gladieux P."/>
            <person name="Thoren M.H."/>
            <person name="Johannesson H."/>
        </authorList>
    </citation>
    <scope>NUCLEOTIDE SEQUENCE</scope>
    <source>
        <strain evidence="4">CBS 118394</strain>
    </source>
</reference>
<feature type="region of interest" description="Disordered" evidence="3">
    <location>
        <begin position="1711"/>
        <end position="1746"/>
    </location>
</feature>
<feature type="compositionally biased region" description="Polar residues" evidence="3">
    <location>
        <begin position="675"/>
        <end position="692"/>
    </location>
</feature>
<dbReference type="Proteomes" id="UP001283341">
    <property type="component" value="Unassembled WGS sequence"/>
</dbReference>
<dbReference type="SUPFAM" id="SSF52058">
    <property type="entry name" value="L domain-like"/>
    <property type="match status" value="1"/>
</dbReference>